<dbReference type="GO" id="GO:0016042">
    <property type="term" value="P:lipid catabolic process"/>
    <property type="evidence" value="ECO:0007669"/>
    <property type="project" value="UniProtKB-KW"/>
</dbReference>
<evidence type="ECO:0000256" key="5">
    <source>
        <dbReference type="SAM" id="Phobius"/>
    </source>
</evidence>
<keyword evidence="5" id="KW-1133">Transmembrane helix</keyword>
<evidence type="ECO:0000256" key="1">
    <source>
        <dbReference type="ARBA" id="ARBA00022801"/>
    </source>
</evidence>
<dbReference type="SUPFAM" id="SSF52151">
    <property type="entry name" value="FabD/lysophospholipase-like"/>
    <property type="match status" value="1"/>
</dbReference>
<sequence length="173" mass="19652">MVLEILDALQQICGGRKIHELFDYVVGVSTGALIAALIAGLRMDVGQCKQIYREVSVKLFDQGRFAGSLGLIRSHSYYNTEQWVNILKQTFGDLTLMEMACNDDYLFGNEKHKERLKLGIVSCVAQPRFEPFIFRNYYYHPDNQSNYLGSGAYKLWEALRASAAAPGYFEECK</sequence>
<name>A0A915I2T1_ROMCU</name>
<evidence type="ECO:0000256" key="4">
    <source>
        <dbReference type="PROSITE-ProRule" id="PRU01161"/>
    </source>
</evidence>
<keyword evidence="7" id="KW-1185">Reference proteome</keyword>
<feature type="domain" description="PNPLA" evidence="6">
    <location>
        <begin position="1"/>
        <end position="173"/>
    </location>
</feature>
<keyword evidence="5" id="KW-0812">Transmembrane</keyword>
<dbReference type="GO" id="GO:0047499">
    <property type="term" value="F:calcium-independent phospholipase A2 activity"/>
    <property type="evidence" value="ECO:0007669"/>
    <property type="project" value="TreeGrafter"/>
</dbReference>
<dbReference type="PANTHER" id="PTHR24185">
    <property type="entry name" value="CALCIUM-INDEPENDENT PHOSPHOLIPASE A2-GAMMA"/>
    <property type="match status" value="1"/>
</dbReference>
<keyword evidence="5" id="KW-0472">Membrane</keyword>
<organism evidence="7 8">
    <name type="scientific">Romanomermis culicivorax</name>
    <name type="common">Nematode worm</name>
    <dbReference type="NCBI Taxonomy" id="13658"/>
    <lineage>
        <taxon>Eukaryota</taxon>
        <taxon>Metazoa</taxon>
        <taxon>Ecdysozoa</taxon>
        <taxon>Nematoda</taxon>
        <taxon>Enoplea</taxon>
        <taxon>Dorylaimia</taxon>
        <taxon>Mermithida</taxon>
        <taxon>Mermithoidea</taxon>
        <taxon>Mermithidae</taxon>
        <taxon>Romanomermis</taxon>
    </lineage>
</organism>
<dbReference type="OMA" id="MEMACND"/>
<evidence type="ECO:0000313" key="7">
    <source>
        <dbReference type="Proteomes" id="UP000887565"/>
    </source>
</evidence>
<dbReference type="PANTHER" id="PTHR24185:SF1">
    <property type="entry name" value="CALCIUM-INDEPENDENT PHOSPHOLIPASE A2-GAMMA"/>
    <property type="match status" value="1"/>
</dbReference>
<comment type="caution">
    <text evidence="4">Lacks conserved residue(s) required for the propagation of feature annotation.</text>
</comment>
<dbReference type="AlphaFoldDB" id="A0A915I2T1"/>
<dbReference type="Gene3D" id="3.40.1090.10">
    <property type="entry name" value="Cytosolic phospholipase A2 catalytic domain"/>
    <property type="match status" value="1"/>
</dbReference>
<evidence type="ECO:0000256" key="2">
    <source>
        <dbReference type="ARBA" id="ARBA00022963"/>
    </source>
</evidence>
<accession>A0A915I2T1</accession>
<feature type="short sequence motif" description="GXSXG" evidence="4">
    <location>
        <begin position="27"/>
        <end position="31"/>
    </location>
</feature>
<evidence type="ECO:0000256" key="3">
    <source>
        <dbReference type="ARBA" id="ARBA00023098"/>
    </source>
</evidence>
<feature type="transmembrane region" description="Helical" evidence="5">
    <location>
        <begin position="21"/>
        <end position="41"/>
    </location>
</feature>
<evidence type="ECO:0000259" key="6">
    <source>
        <dbReference type="PROSITE" id="PS51635"/>
    </source>
</evidence>
<dbReference type="WBParaSite" id="nRc.2.0.1.t08031-RA">
    <property type="protein sequence ID" value="nRc.2.0.1.t08031-RA"/>
    <property type="gene ID" value="nRc.2.0.1.g08031"/>
</dbReference>
<keyword evidence="3" id="KW-0443">Lipid metabolism</keyword>
<dbReference type="Pfam" id="PF01734">
    <property type="entry name" value="Patatin"/>
    <property type="match status" value="1"/>
</dbReference>
<dbReference type="PROSITE" id="PS51635">
    <property type="entry name" value="PNPLA"/>
    <property type="match status" value="1"/>
</dbReference>
<evidence type="ECO:0000313" key="8">
    <source>
        <dbReference type="WBParaSite" id="nRc.2.0.1.t08031-RA"/>
    </source>
</evidence>
<proteinExistence type="predicted"/>
<dbReference type="InterPro" id="IPR016035">
    <property type="entry name" value="Acyl_Trfase/lysoPLipase"/>
</dbReference>
<dbReference type="Proteomes" id="UP000887565">
    <property type="component" value="Unplaced"/>
</dbReference>
<protein>
    <submittedName>
        <fullName evidence="8">PNPLA domain-containing protein</fullName>
    </submittedName>
</protein>
<keyword evidence="1" id="KW-0378">Hydrolase</keyword>
<reference evidence="8" key="1">
    <citation type="submission" date="2022-11" db="UniProtKB">
        <authorList>
            <consortium name="WormBaseParasite"/>
        </authorList>
    </citation>
    <scope>IDENTIFICATION</scope>
</reference>
<keyword evidence="2" id="KW-0442">Lipid degradation</keyword>
<dbReference type="InterPro" id="IPR002641">
    <property type="entry name" value="PNPLA_dom"/>
</dbReference>
<dbReference type="GO" id="GO:0016020">
    <property type="term" value="C:membrane"/>
    <property type="evidence" value="ECO:0007669"/>
    <property type="project" value="TreeGrafter"/>
</dbReference>
<dbReference type="GO" id="GO:0019369">
    <property type="term" value="P:arachidonate metabolic process"/>
    <property type="evidence" value="ECO:0007669"/>
    <property type="project" value="TreeGrafter"/>
</dbReference>